<gene>
    <name evidence="2" type="ORF">PSTT_04765</name>
</gene>
<dbReference type="AlphaFoldDB" id="A0A2S4VRV2"/>
<proteinExistence type="predicted"/>
<dbReference type="VEuPathDB" id="FungiDB:PSHT_10698"/>
<dbReference type="VEuPathDB" id="FungiDB:PSTT_04765"/>
<sequence>KEKMKGLRSQPTHQSKQAKTGESGHESNSNLPHLDVDLDYAEEHLSHVAELVNEPPEVHIDSDSHVDLESNSKVDENSQFEPNLEGLWKLWLLMFGQGTWLQKQWMHQVRKEVVKEMNDHKGTYTKLQGGEPSLIEIIGNLNVKNVAATIEGSQWLDKLAHGQAIANTYVRPIVFLSLVDNYSCLPLWSAPINSPDSTPIYLLSVNTNHWVLAIVKDKDGVQPILPVISTGHQDVGNPCEAGPFSSQEGPCSLQEGPCSSQEGPCSC</sequence>
<feature type="compositionally biased region" description="Polar residues" evidence="1">
    <location>
        <begin position="9"/>
        <end position="31"/>
    </location>
</feature>
<accession>A0A2S4VRV2</accession>
<dbReference type="Proteomes" id="UP000239156">
    <property type="component" value="Unassembled WGS sequence"/>
</dbReference>
<feature type="non-terminal residue" evidence="2">
    <location>
        <position position="1"/>
    </location>
</feature>
<reference evidence="2" key="1">
    <citation type="submission" date="2017-12" db="EMBL/GenBank/DDBJ databases">
        <title>Gene loss provides genomic basis for host adaptation in cereal stripe rust fungi.</title>
        <authorList>
            <person name="Xia C."/>
        </authorList>
    </citation>
    <scope>NUCLEOTIDE SEQUENCE [LARGE SCALE GENOMIC DNA]</scope>
    <source>
        <strain evidence="2">93-210</strain>
    </source>
</reference>
<evidence type="ECO:0000256" key="1">
    <source>
        <dbReference type="SAM" id="MobiDB-lite"/>
    </source>
</evidence>
<feature type="region of interest" description="Disordered" evidence="1">
    <location>
        <begin position="1"/>
        <end position="38"/>
    </location>
</feature>
<protein>
    <submittedName>
        <fullName evidence="2">Uncharacterized protein</fullName>
    </submittedName>
</protein>
<name>A0A2S4VRV2_9BASI</name>
<dbReference type="EMBL" id="PKSL01000033">
    <property type="protein sequence ID" value="POW12130.1"/>
    <property type="molecule type" value="Genomic_DNA"/>
</dbReference>
<comment type="caution">
    <text evidence="2">The sequence shown here is derived from an EMBL/GenBank/DDBJ whole genome shotgun (WGS) entry which is preliminary data.</text>
</comment>
<evidence type="ECO:0000313" key="2">
    <source>
        <dbReference type="EMBL" id="POW12130.1"/>
    </source>
</evidence>
<evidence type="ECO:0000313" key="3">
    <source>
        <dbReference type="Proteomes" id="UP000239156"/>
    </source>
</evidence>
<dbReference type="CDD" id="cd22744">
    <property type="entry name" value="OTU"/>
    <property type="match status" value="1"/>
</dbReference>
<organism evidence="2 3">
    <name type="scientific">Puccinia striiformis</name>
    <dbReference type="NCBI Taxonomy" id="27350"/>
    <lineage>
        <taxon>Eukaryota</taxon>
        <taxon>Fungi</taxon>
        <taxon>Dikarya</taxon>
        <taxon>Basidiomycota</taxon>
        <taxon>Pucciniomycotina</taxon>
        <taxon>Pucciniomycetes</taxon>
        <taxon>Pucciniales</taxon>
        <taxon>Pucciniaceae</taxon>
        <taxon>Puccinia</taxon>
    </lineage>
</organism>
<keyword evidence="3" id="KW-1185">Reference proteome</keyword>